<proteinExistence type="predicted"/>
<evidence type="ECO:0000313" key="4">
    <source>
        <dbReference type="EMBL" id="TYB74036.1"/>
    </source>
</evidence>
<keyword evidence="3" id="KW-0804">Transcription</keyword>
<dbReference type="EMBL" id="VSKK01000006">
    <property type="protein sequence ID" value="TYB74036.1"/>
    <property type="molecule type" value="Genomic_DNA"/>
</dbReference>
<dbReference type="SUPFAM" id="SSF46785">
    <property type="entry name" value="Winged helix' DNA-binding domain"/>
    <property type="match status" value="1"/>
</dbReference>
<dbReference type="InterPro" id="IPR052362">
    <property type="entry name" value="HTH-GbsR_regulator"/>
</dbReference>
<dbReference type="InterPro" id="IPR036388">
    <property type="entry name" value="WH-like_DNA-bd_sf"/>
</dbReference>
<protein>
    <submittedName>
        <fullName evidence="4">MarR family transcriptional regulator</fullName>
    </submittedName>
</protein>
<gene>
    <name evidence="4" type="ORF">ES674_14875</name>
</gene>
<dbReference type="PANTHER" id="PTHR38465:SF1">
    <property type="entry name" value="HTH-TYPE TRANSCRIPTIONAL REGULATOR MJ1563-RELATED"/>
    <property type="match status" value="1"/>
</dbReference>
<keyword evidence="1" id="KW-0805">Transcription regulation</keyword>
<comment type="caution">
    <text evidence="4">The sequence shown here is derived from an EMBL/GenBank/DDBJ whole genome shotgun (WGS) entry which is preliminary data.</text>
</comment>
<evidence type="ECO:0000256" key="1">
    <source>
        <dbReference type="ARBA" id="ARBA00023015"/>
    </source>
</evidence>
<evidence type="ECO:0000256" key="2">
    <source>
        <dbReference type="ARBA" id="ARBA00023125"/>
    </source>
</evidence>
<keyword evidence="5" id="KW-1185">Reference proteome</keyword>
<keyword evidence="2" id="KW-0238">DNA-binding</keyword>
<evidence type="ECO:0000313" key="5">
    <source>
        <dbReference type="Proteomes" id="UP000323720"/>
    </source>
</evidence>
<accession>A0A5D0QZJ4</accession>
<reference evidence="4 5" key="1">
    <citation type="submission" date="2019-08" db="EMBL/GenBank/DDBJ databases">
        <title>Genomes of Antarctic Bizionia species.</title>
        <authorList>
            <person name="Bowman J.P."/>
        </authorList>
    </citation>
    <scope>NUCLEOTIDE SEQUENCE [LARGE SCALE GENOMIC DNA]</scope>
    <source>
        <strain evidence="4 5">ADA-4</strain>
    </source>
</reference>
<organism evidence="4 5">
    <name type="scientific">Bizionia myxarmorum</name>
    <dbReference type="NCBI Taxonomy" id="291186"/>
    <lineage>
        <taxon>Bacteria</taxon>
        <taxon>Pseudomonadati</taxon>
        <taxon>Bacteroidota</taxon>
        <taxon>Flavobacteriia</taxon>
        <taxon>Flavobacteriales</taxon>
        <taxon>Flavobacteriaceae</taxon>
        <taxon>Bizionia</taxon>
    </lineage>
</organism>
<name>A0A5D0QZJ4_9FLAO</name>
<dbReference type="Proteomes" id="UP000323720">
    <property type="component" value="Unassembled WGS sequence"/>
</dbReference>
<dbReference type="InterPro" id="IPR036390">
    <property type="entry name" value="WH_DNA-bd_sf"/>
</dbReference>
<sequence>MNDQAQVKALKEKVEKLGVSIEKYGRTPIEGRVFAYLLLSDPPYRSFDDIVGFLSAGKSSISNAVNMYLKEGTLTYRTFSGDRKRYFMIDVDGWKKGFEKSMGSFNLLLEDVLEFRGKSNSKEFNDDLRQLHEFQTHLSNEIRKTIDTWNKS</sequence>
<evidence type="ECO:0000256" key="3">
    <source>
        <dbReference type="ARBA" id="ARBA00023163"/>
    </source>
</evidence>
<dbReference type="GO" id="GO:0003677">
    <property type="term" value="F:DNA binding"/>
    <property type="evidence" value="ECO:0007669"/>
    <property type="project" value="UniProtKB-KW"/>
</dbReference>
<dbReference type="Gene3D" id="1.10.10.10">
    <property type="entry name" value="Winged helix-like DNA-binding domain superfamily/Winged helix DNA-binding domain"/>
    <property type="match status" value="1"/>
</dbReference>
<dbReference type="PANTHER" id="PTHR38465">
    <property type="entry name" value="HTH-TYPE TRANSCRIPTIONAL REGULATOR MJ1563-RELATED"/>
    <property type="match status" value="1"/>
</dbReference>
<dbReference type="RefSeq" id="WP_148405351.1">
    <property type="nucleotide sequence ID" value="NZ_VSKK01000006.1"/>
</dbReference>
<dbReference type="AlphaFoldDB" id="A0A5D0QZJ4"/>
<dbReference type="OrthoDB" id="1807857at2"/>